<sequence length="82" mass="9465">MSEDRYQKTIEVTLGGKRYPVKTSLDEKTMDSVLEVLKDAFSRTPHRLSQEERLLLTALHLCYDIVSLEQRLQKALKDAEGK</sequence>
<dbReference type="EMBL" id="FSQZ01000001">
    <property type="protein sequence ID" value="SIN62649.1"/>
    <property type="molecule type" value="Genomic_DNA"/>
</dbReference>
<comment type="caution">
    <text evidence="1">The sequence shown here is derived from an EMBL/GenBank/DDBJ whole genome shotgun (WGS) entry which is preliminary data.</text>
</comment>
<reference evidence="1 2" key="1">
    <citation type="submission" date="2016-11" db="EMBL/GenBank/DDBJ databases">
        <authorList>
            <person name="Varghese N."/>
            <person name="Submissions S."/>
        </authorList>
    </citation>
    <scope>NUCLEOTIDE SEQUENCE [LARGE SCALE GENOMIC DNA]</scope>
    <source>
        <strain evidence="1 2">DSM 20664</strain>
    </source>
</reference>
<dbReference type="GO" id="GO:0051301">
    <property type="term" value="P:cell division"/>
    <property type="evidence" value="ECO:0007669"/>
    <property type="project" value="UniProtKB-KW"/>
</dbReference>
<name>A0ABY1JAZ9_9BACT</name>
<gene>
    <name evidence="1" type="ORF">SAMN05444368_0215</name>
</gene>
<dbReference type="InterPro" id="IPR007838">
    <property type="entry name" value="Cell_div_ZapA-like"/>
</dbReference>
<organism evidence="1 2">
    <name type="scientific">Acetomicrobium flavidum</name>
    <dbReference type="NCBI Taxonomy" id="49896"/>
    <lineage>
        <taxon>Bacteria</taxon>
        <taxon>Thermotogati</taxon>
        <taxon>Synergistota</taxon>
        <taxon>Synergistia</taxon>
        <taxon>Synergistales</taxon>
        <taxon>Acetomicrobiaceae</taxon>
        <taxon>Acetomicrobium</taxon>
    </lineage>
</organism>
<keyword evidence="1" id="KW-0132">Cell division</keyword>
<proteinExistence type="predicted"/>
<protein>
    <submittedName>
        <fullName evidence="1">Cell division protein ZapA</fullName>
    </submittedName>
</protein>
<dbReference type="SUPFAM" id="SSF102829">
    <property type="entry name" value="Cell division protein ZapA-like"/>
    <property type="match status" value="1"/>
</dbReference>
<dbReference type="Pfam" id="PF05164">
    <property type="entry name" value="ZapA"/>
    <property type="match status" value="1"/>
</dbReference>
<dbReference type="InterPro" id="IPR036192">
    <property type="entry name" value="Cell_div_ZapA-like_sf"/>
</dbReference>
<keyword evidence="2" id="KW-1185">Reference proteome</keyword>
<dbReference type="RefSeq" id="WP_014806772.1">
    <property type="nucleotide sequence ID" value="NZ_DAONBL010000001.1"/>
</dbReference>
<evidence type="ECO:0000313" key="2">
    <source>
        <dbReference type="Proteomes" id="UP000185093"/>
    </source>
</evidence>
<dbReference type="Proteomes" id="UP000185093">
    <property type="component" value="Unassembled WGS sequence"/>
</dbReference>
<evidence type="ECO:0000313" key="1">
    <source>
        <dbReference type="EMBL" id="SIN62649.1"/>
    </source>
</evidence>
<accession>A0ABY1JAZ9</accession>
<keyword evidence="1" id="KW-0131">Cell cycle</keyword>